<organism evidence="1 2">
    <name type="scientific">Reticulomyxa filosa</name>
    <dbReference type="NCBI Taxonomy" id="46433"/>
    <lineage>
        <taxon>Eukaryota</taxon>
        <taxon>Sar</taxon>
        <taxon>Rhizaria</taxon>
        <taxon>Retaria</taxon>
        <taxon>Foraminifera</taxon>
        <taxon>Monothalamids</taxon>
        <taxon>Reticulomyxidae</taxon>
        <taxon>Reticulomyxa</taxon>
    </lineage>
</organism>
<name>X6NJ47_RETFI</name>
<proteinExistence type="predicted"/>
<gene>
    <name evidence="1" type="ORF">RFI_10791</name>
</gene>
<keyword evidence="2" id="KW-1185">Reference proteome</keyword>
<dbReference type="EMBL" id="ASPP01007929">
    <property type="protein sequence ID" value="ETO26345.1"/>
    <property type="molecule type" value="Genomic_DNA"/>
</dbReference>
<dbReference type="Proteomes" id="UP000023152">
    <property type="component" value="Unassembled WGS sequence"/>
</dbReference>
<dbReference type="AlphaFoldDB" id="X6NJ47"/>
<protein>
    <submittedName>
        <fullName evidence="1">Uncharacterized protein</fullName>
    </submittedName>
</protein>
<accession>X6NJ47</accession>
<sequence>MFIFKLLLFEREKVFVPNLTKLEKETKKTVLVYLTVFSPNKTKEIIKTMTNSYSDNIVNIIFNSQAVVVVILLISFDFVWRYKKDEQSKSQSKLHRTLLSVDHFYYLFVFLTSMALLLCNICIDFDENELYWSICIGILWLLFLVADWVITELATANLTPWTPNSIAAKVLIIVGGVTLGVNEILCILHYLDKTNVKVINTANNEITPNQKPSDGGSNSSKALSESKKRGYAYDTYIYANVGAFLAVDLYLEYLFARDIKFIAFHASTICAGK</sequence>
<comment type="caution">
    <text evidence="1">The sequence shown here is derived from an EMBL/GenBank/DDBJ whole genome shotgun (WGS) entry which is preliminary data.</text>
</comment>
<reference evidence="1 2" key="1">
    <citation type="journal article" date="2013" name="Curr. Biol.">
        <title>The Genome of the Foraminiferan Reticulomyxa filosa.</title>
        <authorList>
            <person name="Glockner G."/>
            <person name="Hulsmann N."/>
            <person name="Schleicher M."/>
            <person name="Noegel A.A."/>
            <person name="Eichinger L."/>
            <person name="Gallinger C."/>
            <person name="Pawlowski J."/>
            <person name="Sierra R."/>
            <person name="Euteneuer U."/>
            <person name="Pillet L."/>
            <person name="Moustafa A."/>
            <person name="Platzer M."/>
            <person name="Groth M."/>
            <person name="Szafranski K."/>
            <person name="Schliwa M."/>
        </authorList>
    </citation>
    <scope>NUCLEOTIDE SEQUENCE [LARGE SCALE GENOMIC DNA]</scope>
</reference>
<evidence type="ECO:0000313" key="2">
    <source>
        <dbReference type="Proteomes" id="UP000023152"/>
    </source>
</evidence>
<evidence type="ECO:0000313" key="1">
    <source>
        <dbReference type="EMBL" id="ETO26345.1"/>
    </source>
</evidence>